<keyword evidence="3 10" id="KW-1134">Transmembrane beta strand</keyword>
<feature type="chain" id="PRO_5037410512" evidence="12">
    <location>
        <begin position="29"/>
        <end position="1147"/>
    </location>
</feature>
<evidence type="ECO:0000256" key="5">
    <source>
        <dbReference type="ARBA" id="ARBA00022729"/>
    </source>
</evidence>
<protein>
    <submittedName>
        <fullName evidence="15">SusC/RagA family TonB-linked outer membrane protein</fullName>
    </submittedName>
</protein>
<evidence type="ECO:0000256" key="8">
    <source>
        <dbReference type="ARBA" id="ARBA00023170"/>
    </source>
</evidence>
<keyword evidence="9 10" id="KW-0998">Cell outer membrane</keyword>
<dbReference type="InterPro" id="IPR037066">
    <property type="entry name" value="Plug_dom_sf"/>
</dbReference>
<accession>A0A923PMF8</accession>
<name>A0A923PMF8_9BACT</name>
<dbReference type="SUPFAM" id="SSF56935">
    <property type="entry name" value="Porins"/>
    <property type="match status" value="1"/>
</dbReference>
<dbReference type="RefSeq" id="WP_187468168.1">
    <property type="nucleotide sequence ID" value="NZ_JACSIT010000149.1"/>
</dbReference>
<evidence type="ECO:0000256" key="3">
    <source>
        <dbReference type="ARBA" id="ARBA00022452"/>
    </source>
</evidence>
<evidence type="ECO:0000256" key="1">
    <source>
        <dbReference type="ARBA" id="ARBA00004571"/>
    </source>
</evidence>
<evidence type="ECO:0000256" key="10">
    <source>
        <dbReference type="PROSITE-ProRule" id="PRU01360"/>
    </source>
</evidence>
<evidence type="ECO:0000313" key="16">
    <source>
        <dbReference type="Proteomes" id="UP000650081"/>
    </source>
</evidence>
<evidence type="ECO:0000256" key="9">
    <source>
        <dbReference type="ARBA" id="ARBA00023237"/>
    </source>
</evidence>
<keyword evidence="5 12" id="KW-0732">Signal</keyword>
<evidence type="ECO:0000256" key="7">
    <source>
        <dbReference type="ARBA" id="ARBA00023136"/>
    </source>
</evidence>
<comment type="subcellular location">
    <subcellularLocation>
        <location evidence="1 10">Cell outer membrane</location>
        <topology evidence="1 10">Multi-pass membrane protein</topology>
    </subcellularLocation>
</comment>
<dbReference type="InterPro" id="IPR023996">
    <property type="entry name" value="TonB-dep_OMP_SusC/RagA"/>
</dbReference>
<dbReference type="PROSITE" id="PS52016">
    <property type="entry name" value="TONB_DEPENDENT_REC_3"/>
    <property type="match status" value="1"/>
</dbReference>
<evidence type="ECO:0000256" key="4">
    <source>
        <dbReference type="ARBA" id="ARBA00022692"/>
    </source>
</evidence>
<comment type="similarity">
    <text evidence="10 11">Belongs to the TonB-dependent receptor family.</text>
</comment>
<dbReference type="EMBL" id="JACSIT010000149">
    <property type="protein sequence ID" value="MBC6996149.1"/>
    <property type="molecule type" value="Genomic_DNA"/>
</dbReference>
<dbReference type="Gene3D" id="2.40.170.20">
    <property type="entry name" value="TonB-dependent receptor, beta-barrel domain"/>
    <property type="match status" value="1"/>
</dbReference>
<dbReference type="NCBIfam" id="TIGR04057">
    <property type="entry name" value="SusC_RagA_signa"/>
    <property type="match status" value="1"/>
</dbReference>
<reference evidence="15" key="1">
    <citation type="submission" date="2020-08" db="EMBL/GenBank/DDBJ databases">
        <title>Lewinella bacteria from marine environments.</title>
        <authorList>
            <person name="Zhong Y."/>
        </authorList>
    </citation>
    <scope>NUCLEOTIDE SEQUENCE</scope>
    <source>
        <strain evidence="15">KCTC 42187</strain>
    </source>
</reference>
<dbReference type="InterPro" id="IPR023997">
    <property type="entry name" value="TonB-dep_OMP_SusC/RagA_CS"/>
</dbReference>
<evidence type="ECO:0000259" key="13">
    <source>
        <dbReference type="Pfam" id="PF00593"/>
    </source>
</evidence>
<evidence type="ECO:0000256" key="12">
    <source>
        <dbReference type="SAM" id="SignalP"/>
    </source>
</evidence>
<dbReference type="AlphaFoldDB" id="A0A923PMF8"/>
<keyword evidence="2 10" id="KW-0813">Transport</keyword>
<dbReference type="InterPro" id="IPR036942">
    <property type="entry name" value="Beta-barrel_TonB_sf"/>
</dbReference>
<dbReference type="InterPro" id="IPR039426">
    <property type="entry name" value="TonB-dep_rcpt-like"/>
</dbReference>
<evidence type="ECO:0000256" key="11">
    <source>
        <dbReference type="RuleBase" id="RU003357"/>
    </source>
</evidence>
<organism evidence="15 16">
    <name type="scientific">Neolewinella lacunae</name>
    <dbReference type="NCBI Taxonomy" id="1517758"/>
    <lineage>
        <taxon>Bacteria</taxon>
        <taxon>Pseudomonadati</taxon>
        <taxon>Bacteroidota</taxon>
        <taxon>Saprospiria</taxon>
        <taxon>Saprospirales</taxon>
        <taxon>Lewinellaceae</taxon>
        <taxon>Neolewinella</taxon>
    </lineage>
</organism>
<dbReference type="GO" id="GO:0044718">
    <property type="term" value="P:siderophore transmembrane transport"/>
    <property type="evidence" value="ECO:0007669"/>
    <property type="project" value="TreeGrafter"/>
</dbReference>
<feature type="signal peptide" evidence="12">
    <location>
        <begin position="1"/>
        <end position="28"/>
    </location>
</feature>
<keyword evidence="16" id="KW-1185">Reference proteome</keyword>
<keyword evidence="8" id="KW-0675">Receptor</keyword>
<dbReference type="InterPro" id="IPR008969">
    <property type="entry name" value="CarboxyPept-like_regulatory"/>
</dbReference>
<dbReference type="InterPro" id="IPR012910">
    <property type="entry name" value="Plug_dom"/>
</dbReference>
<keyword evidence="7 10" id="KW-0472">Membrane</keyword>
<gene>
    <name evidence="15" type="ORF">H9S92_18405</name>
</gene>
<evidence type="ECO:0000256" key="2">
    <source>
        <dbReference type="ARBA" id="ARBA00022448"/>
    </source>
</evidence>
<dbReference type="Gene3D" id="2.60.40.1120">
    <property type="entry name" value="Carboxypeptidase-like, regulatory domain"/>
    <property type="match status" value="1"/>
</dbReference>
<dbReference type="GO" id="GO:0009279">
    <property type="term" value="C:cell outer membrane"/>
    <property type="evidence" value="ECO:0007669"/>
    <property type="project" value="UniProtKB-SubCell"/>
</dbReference>
<comment type="caution">
    <text evidence="15">The sequence shown here is derived from an EMBL/GenBank/DDBJ whole genome shotgun (WGS) entry which is preliminary data.</text>
</comment>
<dbReference type="Proteomes" id="UP000650081">
    <property type="component" value="Unassembled WGS sequence"/>
</dbReference>
<dbReference type="Pfam" id="PF13715">
    <property type="entry name" value="CarbopepD_reg_2"/>
    <property type="match status" value="1"/>
</dbReference>
<proteinExistence type="inferred from homology"/>
<evidence type="ECO:0000313" key="15">
    <source>
        <dbReference type="EMBL" id="MBC6996149.1"/>
    </source>
</evidence>
<dbReference type="PANTHER" id="PTHR30069">
    <property type="entry name" value="TONB-DEPENDENT OUTER MEMBRANE RECEPTOR"/>
    <property type="match status" value="1"/>
</dbReference>
<dbReference type="PANTHER" id="PTHR30069:SF29">
    <property type="entry name" value="HEMOGLOBIN AND HEMOGLOBIN-HAPTOGLOBIN-BINDING PROTEIN 1-RELATED"/>
    <property type="match status" value="1"/>
</dbReference>
<dbReference type="Gene3D" id="2.170.130.10">
    <property type="entry name" value="TonB-dependent receptor, plug domain"/>
    <property type="match status" value="1"/>
</dbReference>
<evidence type="ECO:0000259" key="14">
    <source>
        <dbReference type="Pfam" id="PF07715"/>
    </source>
</evidence>
<dbReference type="Pfam" id="PF00593">
    <property type="entry name" value="TonB_dep_Rec_b-barrel"/>
    <property type="match status" value="1"/>
</dbReference>
<dbReference type="GO" id="GO:0015344">
    <property type="term" value="F:siderophore uptake transmembrane transporter activity"/>
    <property type="evidence" value="ECO:0007669"/>
    <property type="project" value="TreeGrafter"/>
</dbReference>
<dbReference type="NCBIfam" id="TIGR04056">
    <property type="entry name" value="OMP_RagA_SusC"/>
    <property type="match status" value="1"/>
</dbReference>
<feature type="domain" description="TonB-dependent receptor plug" evidence="14">
    <location>
        <begin position="253"/>
        <end position="373"/>
    </location>
</feature>
<dbReference type="Pfam" id="PF07715">
    <property type="entry name" value="Plug"/>
    <property type="match status" value="1"/>
</dbReference>
<keyword evidence="4 10" id="KW-0812">Transmembrane</keyword>
<dbReference type="InterPro" id="IPR000531">
    <property type="entry name" value="Beta-barrel_TonB"/>
</dbReference>
<feature type="domain" description="TonB-dependent receptor-like beta-barrel" evidence="13">
    <location>
        <begin position="518"/>
        <end position="912"/>
    </location>
</feature>
<evidence type="ECO:0000256" key="6">
    <source>
        <dbReference type="ARBA" id="ARBA00023077"/>
    </source>
</evidence>
<dbReference type="SUPFAM" id="SSF49464">
    <property type="entry name" value="Carboxypeptidase regulatory domain-like"/>
    <property type="match status" value="1"/>
</dbReference>
<keyword evidence="6 11" id="KW-0798">TonB box</keyword>
<sequence length="1147" mass="126396">MFNKVPSLSLTVLTVLALSLCAPASVVAGGGVGTPEDPRPLAEMLEELGRRYGVFFTYDAAKIAGKEVDFIPAEGESLEDAIERLLTPTNLGYEVLGDKYFVLFEASERGRREASRLRRKVRQLDRIENGGTRLRVLRADADPGRQLREIQRESKAIALAGGVGGTVLDENGEPLLGVSIRVLGTSQGTVSDGRGQFTLPSTAETTQLEFSYLGYGTRQLTLHRGESAQVRLKPVGAALPEVLIVGYGTIQATEATASVAQVERDALAHAQAMLMPQEWLQGRVAGVQVLGGNGEPGAFQSLRIRGSSSMNASNEPLYVIDGMPVDNSPHAPYGLQPGRNPLNALNPADVEKVTVLKDAAAGAIYGSRAANGVVLIETRKSRLHQPGQLTYNAWIAGAEAVNTLDVYDAAGYRDLVGRLAPHRLAELGEANTNWQAAILRPAFSQQHTLGYGAGNDRGGYRISLGYLQRESIVVGAGSERLSAALSGRRDFLDHQLQLQADVKMARLHDRFVAPSIFSYAYAFDPTQPLRDASSPWGGYFEYDNDLTIKNPLAEANLVRDESRVFRLLGNLRLRYLPAKIPGLEATVFVGNDRTDGVRNLFAPSTVRYQYVNKGEFRYAPQQRDNRLVETYLNYAHRYADDRLGASLTAGYTYQHFQAHYPVESYLGIEGSDYAFGRIPASDRENRLEAFQENRLASVFGRTGLDWRHKYFLTASFRVDGSSRFSPLHRWASFPAVSLAWRISEEPFMQRQRGWVDELKLRAGWGLTGNQEIGDYQYLPTITLGDATVRYPFGEEFLTTARPNAVSADLKWEQTSSANLALEGSFFGKRLHATLEAYQSTTKDLLSRVIVPAGSNLSDIVLTNIGSIRNHGVEFSVDAKLVEGKAWQWSLGFNLATNQNRILSLGPSPELNFRAISTGNISGGTGNTIQVYQVGQPLNAFYVFVHRRDAQGRPLPDGVDHNGDGQADLADIYEDTNGDGVVNDRDKRAWQQPSPRFHGGLQSRLTYRGFGLRTALRWQVGNYVYNNLAASSENYNRILSEPELLNVPRAIELSGFRTPQFFSDYYVEHAAFLRMDALTLEYTLPVKKAARLTQCYVSLQNVFTLTAYRGLDPEVGNASGNPSVPRYGIDDLLFPTARTLLLGVNTSF</sequence>